<dbReference type="OrthoDB" id="9787129at2"/>
<feature type="transmembrane region" description="Helical" evidence="1">
    <location>
        <begin position="424"/>
        <end position="446"/>
    </location>
</feature>
<dbReference type="STRING" id="333140.AWW68_13815"/>
<proteinExistence type="predicted"/>
<dbReference type="NCBIfam" id="TIGR00791">
    <property type="entry name" value="gntP"/>
    <property type="match status" value="1"/>
</dbReference>
<protein>
    <submittedName>
        <fullName evidence="2">Gluconate transporter</fullName>
    </submittedName>
</protein>
<dbReference type="AlphaFoldDB" id="A0A150X528"/>
<dbReference type="EMBL" id="LRPC01000028">
    <property type="protein sequence ID" value="KYG73752.1"/>
    <property type="molecule type" value="Genomic_DNA"/>
</dbReference>
<feature type="transmembrane region" description="Helical" evidence="1">
    <location>
        <begin position="332"/>
        <end position="355"/>
    </location>
</feature>
<evidence type="ECO:0000313" key="2">
    <source>
        <dbReference type="EMBL" id="KYG73752.1"/>
    </source>
</evidence>
<feature type="transmembrane region" description="Helical" evidence="1">
    <location>
        <begin position="266"/>
        <end position="287"/>
    </location>
</feature>
<feature type="transmembrane region" description="Helical" evidence="1">
    <location>
        <begin position="59"/>
        <end position="79"/>
    </location>
</feature>
<evidence type="ECO:0000256" key="1">
    <source>
        <dbReference type="SAM" id="Phobius"/>
    </source>
</evidence>
<feature type="transmembrane region" description="Helical" evidence="1">
    <location>
        <begin position="362"/>
        <end position="383"/>
    </location>
</feature>
<evidence type="ECO:0000313" key="3">
    <source>
        <dbReference type="Proteomes" id="UP000075606"/>
    </source>
</evidence>
<name>A0A150X528_9BACT</name>
<dbReference type="PIRSF" id="PIRSF002746">
    <property type="entry name" value="Gluconate_transporter"/>
    <property type="match status" value="1"/>
</dbReference>
<comment type="caution">
    <text evidence="2">The sequence shown here is derived from an EMBL/GenBank/DDBJ whole genome shotgun (WGS) entry which is preliminary data.</text>
</comment>
<keyword evidence="1" id="KW-1133">Transmembrane helix</keyword>
<feature type="transmembrane region" description="Helical" evidence="1">
    <location>
        <begin position="178"/>
        <end position="197"/>
    </location>
</feature>
<organism evidence="2 3">
    <name type="scientific">Roseivirga spongicola</name>
    <dbReference type="NCBI Taxonomy" id="333140"/>
    <lineage>
        <taxon>Bacteria</taxon>
        <taxon>Pseudomonadati</taxon>
        <taxon>Bacteroidota</taxon>
        <taxon>Cytophagia</taxon>
        <taxon>Cytophagales</taxon>
        <taxon>Roseivirgaceae</taxon>
        <taxon>Roseivirga</taxon>
    </lineage>
</organism>
<keyword evidence="1" id="KW-0812">Transmembrane</keyword>
<feature type="transmembrane region" description="Helical" evidence="1">
    <location>
        <begin position="28"/>
        <end position="47"/>
    </location>
</feature>
<dbReference type="PANTHER" id="PTHR30354:SF25">
    <property type="entry name" value="INNER MEMBRANE PERMEASE YGBN"/>
    <property type="match status" value="1"/>
</dbReference>
<feature type="transmembrane region" description="Helical" evidence="1">
    <location>
        <begin position="5"/>
        <end position="22"/>
    </location>
</feature>
<dbReference type="InterPro" id="IPR003474">
    <property type="entry name" value="Glcn_transporter"/>
</dbReference>
<feature type="transmembrane region" description="Helical" evidence="1">
    <location>
        <begin position="103"/>
        <end position="128"/>
    </location>
</feature>
<dbReference type="Proteomes" id="UP000075606">
    <property type="component" value="Unassembled WGS sequence"/>
</dbReference>
<feature type="transmembrane region" description="Helical" evidence="1">
    <location>
        <begin position="299"/>
        <end position="320"/>
    </location>
</feature>
<keyword evidence="3" id="KW-1185">Reference proteome</keyword>
<dbReference type="GO" id="GO:0005886">
    <property type="term" value="C:plasma membrane"/>
    <property type="evidence" value="ECO:0007669"/>
    <property type="project" value="TreeGrafter"/>
</dbReference>
<feature type="transmembrane region" description="Helical" evidence="1">
    <location>
        <begin position="389"/>
        <end position="412"/>
    </location>
</feature>
<dbReference type="Pfam" id="PF02447">
    <property type="entry name" value="GntP_permease"/>
    <property type="match status" value="1"/>
</dbReference>
<dbReference type="PANTHER" id="PTHR30354">
    <property type="entry name" value="GNT FAMILY GLUCONATE TRANSPORTER"/>
    <property type="match status" value="1"/>
</dbReference>
<accession>A0A150X528</accession>
<dbReference type="RefSeq" id="WP_068222545.1">
    <property type="nucleotide sequence ID" value="NZ_CP139724.1"/>
</dbReference>
<feature type="transmembrane region" description="Helical" evidence="1">
    <location>
        <begin position="140"/>
        <end position="158"/>
    </location>
</feature>
<feature type="transmembrane region" description="Helical" evidence="1">
    <location>
        <begin position="225"/>
        <end position="246"/>
    </location>
</feature>
<reference evidence="2 3" key="1">
    <citation type="submission" date="2016-01" db="EMBL/GenBank/DDBJ databases">
        <title>Genome sequencing of Roseivirga spongicola UST030701-084.</title>
        <authorList>
            <person name="Selvaratnam C."/>
            <person name="Thevarajoo S."/>
            <person name="Goh K.M."/>
            <person name="Ee R."/>
            <person name="Chan K.-G."/>
            <person name="Chong C.S."/>
        </authorList>
    </citation>
    <scope>NUCLEOTIDE SEQUENCE [LARGE SCALE GENOMIC DNA]</scope>
    <source>
        <strain evidence="2 3">UST030701-084</strain>
    </source>
</reference>
<dbReference type="GO" id="GO:0015128">
    <property type="term" value="F:gluconate transmembrane transporter activity"/>
    <property type="evidence" value="ECO:0007669"/>
    <property type="project" value="InterPro"/>
</dbReference>
<keyword evidence="1" id="KW-0472">Membrane</keyword>
<gene>
    <name evidence="2" type="ORF">AWW68_13815</name>
</gene>
<sequence length="449" mass="47410">MENLQLYLAILSGVAILLFLIMKWKLNAFLSLLFASIWVGLVGGLSGEEIIDSISNGMGSTLAFVATIVGLGAIFGSLLEHSGGAQALAKYLLKKGGESRSRLALLTTGFIVSIPVFFDVGIIILMPMVKALAKKSNRHVLYYGLPLLVGLGITHSFIPPTPGPVAVADILNVDLGYAIIVGALVGIPIALICGLIVSKCLVPKDEPIEVDGTSEVMSSQIDTKLVHTIMWILGLPIVLILVGSLFDTLAKEGVIEPNQFIDALGFVGHPFVSLLIGTLLALYFLGVKKGIGKEELFKVTNNSLAPAGSIILITGAGGVLKTVMINTGIGDIIAQGMMNTSFSVLLLAYLVTVLVRIMQGSATVAMLTGAGIVAAVLPGMDLSMLEKTFIMMAIAAGSIVLSHVNDSGFWLVNRMLNQSVQQTLKSWTILSTVISVTSFALIFIAYQLV</sequence>